<name>A0A1G5RY27_9FIRM</name>
<dbReference type="InterPro" id="IPR000674">
    <property type="entry name" value="Ald_Oxase/Xan_DH_a/b"/>
</dbReference>
<organism evidence="4 5">
    <name type="scientific">Acidaminobacter hydrogenoformans DSM 2784</name>
    <dbReference type="NCBI Taxonomy" id="1120920"/>
    <lineage>
        <taxon>Bacteria</taxon>
        <taxon>Bacillati</taxon>
        <taxon>Bacillota</taxon>
        <taxon>Clostridia</taxon>
        <taxon>Peptostreptococcales</taxon>
        <taxon>Acidaminobacteraceae</taxon>
        <taxon>Acidaminobacter</taxon>
    </lineage>
</organism>
<evidence type="ECO:0000313" key="4">
    <source>
        <dbReference type="EMBL" id="SCZ79055.1"/>
    </source>
</evidence>
<evidence type="ECO:0000259" key="3">
    <source>
        <dbReference type="SMART" id="SM01008"/>
    </source>
</evidence>
<dbReference type="Proteomes" id="UP000199208">
    <property type="component" value="Unassembled WGS sequence"/>
</dbReference>
<dbReference type="InterPro" id="IPR036856">
    <property type="entry name" value="Ald_Oxase/Xan_DH_a/b_sf"/>
</dbReference>
<keyword evidence="5" id="KW-1185">Reference proteome</keyword>
<gene>
    <name evidence="4" type="ORF">SAMN03080599_01571</name>
</gene>
<dbReference type="Gene3D" id="3.90.1170.50">
    <property type="entry name" value="Aldehyde oxidase/xanthine dehydrogenase, a/b hammerhead"/>
    <property type="match status" value="1"/>
</dbReference>
<sequence length="768" mass="83718">MKVIGKSYDKKDGLRLAMGAPAYTEDLYDTKEYLTVKLLRSPHPFAKIVSIDTSAALELEGVVAVYTHHDVPKTQYTRAGQNYPEPSNYDKRMLDEYVRYVGDEVAIIAAETERVAEEAMKLIKVEYEVLEPVLDSETAIGHPSVIHPEGVVEKIPSGVDVENNIAATYVLAYGNLDEAFSNCTHVVEHKYYTQAQAHVMMETHRSNAHLDAYDRLVVTTSTQVPFHARRILAHALSIPVAKIRVIKPRIGGGFGGKQALHTEFYTAFVTLKTGRPSMLTYTRKEAFESTYTRHPMVFTYKVGADENGIIRAIKVNGISDTGAYGEHARTVFSAACLKVLSMYNKMDAFDFEGNVVYTNRTPGGALRGYGTTQGVFAIESAINELAHEMKFDPCRIRELNHTQEGETHLVYRASGSDGVKKPIKLIENNKMSTCIEHGKKLIGWDEKYGKPMVNGNKARGVGMALSMQGSGIPSIDMGAAIIKLNEDGSFNLMMGATDLGTGSDTVLAQIAAEVLSVPLDKISVHSSDTDVTPFDVGAYASSTTYITGTAVVNAAEDIRSQILAEGAMMIEEAPEQCEYDGERVFCGEKSINLADLAMKLLYVKNQKQLVGHGSHVTEKSPPPFLAGFAEVEVDLDTGEFEIIDYVASVDGGAILNPKLALIQMEGGLVQGMGMAVFEDVKFIDGKLKTNSLLEYKIPTRSDVPKITVDFVESYEPSGPFGGKSVGEVCINTPSPAIADAIFNATGVRVRKLPVTPEKIILGKLGHDV</sequence>
<protein>
    <submittedName>
        <fullName evidence="4">Xanthine dehydrogenase, molybdenum binding subunit apoprotein</fullName>
    </submittedName>
</protein>
<feature type="domain" description="Aldehyde oxidase/xanthine dehydrogenase a/b hammerhead" evidence="3">
    <location>
        <begin position="18"/>
        <end position="131"/>
    </location>
</feature>
<dbReference type="Pfam" id="PF02738">
    <property type="entry name" value="MoCoBD_1"/>
    <property type="match status" value="1"/>
</dbReference>
<dbReference type="OrthoDB" id="9759099at2"/>
<proteinExistence type="predicted"/>
<dbReference type="STRING" id="1120920.SAMN03080599_01571"/>
<dbReference type="InterPro" id="IPR008274">
    <property type="entry name" value="AldOxase/xan_DH_MoCoBD1"/>
</dbReference>
<dbReference type="InterPro" id="IPR016208">
    <property type="entry name" value="Ald_Oxase/xanthine_DH-like"/>
</dbReference>
<keyword evidence="2" id="KW-0560">Oxidoreductase</keyword>
<dbReference type="SUPFAM" id="SSF56003">
    <property type="entry name" value="Molybdenum cofactor-binding domain"/>
    <property type="match status" value="1"/>
</dbReference>
<keyword evidence="1" id="KW-0500">Molybdenum</keyword>
<dbReference type="InterPro" id="IPR037165">
    <property type="entry name" value="AldOxase/xan_DH_Mopterin-bd_sf"/>
</dbReference>
<evidence type="ECO:0000256" key="2">
    <source>
        <dbReference type="ARBA" id="ARBA00023002"/>
    </source>
</evidence>
<evidence type="ECO:0000256" key="1">
    <source>
        <dbReference type="ARBA" id="ARBA00022505"/>
    </source>
</evidence>
<dbReference type="EMBL" id="FMWL01000006">
    <property type="protein sequence ID" value="SCZ79055.1"/>
    <property type="molecule type" value="Genomic_DNA"/>
</dbReference>
<dbReference type="RefSeq" id="WP_092590347.1">
    <property type="nucleotide sequence ID" value="NZ_FMWL01000006.1"/>
</dbReference>
<dbReference type="PANTHER" id="PTHR11908">
    <property type="entry name" value="XANTHINE DEHYDROGENASE"/>
    <property type="match status" value="1"/>
</dbReference>
<dbReference type="AlphaFoldDB" id="A0A1G5RY27"/>
<dbReference type="GO" id="GO:0016491">
    <property type="term" value="F:oxidoreductase activity"/>
    <property type="evidence" value="ECO:0007669"/>
    <property type="project" value="UniProtKB-KW"/>
</dbReference>
<dbReference type="PANTHER" id="PTHR11908:SF132">
    <property type="entry name" value="ALDEHYDE OXIDASE 1-RELATED"/>
    <property type="match status" value="1"/>
</dbReference>
<dbReference type="SUPFAM" id="SSF54665">
    <property type="entry name" value="CO dehydrogenase molybdoprotein N-domain-like"/>
    <property type="match status" value="1"/>
</dbReference>
<dbReference type="InterPro" id="IPR046867">
    <property type="entry name" value="AldOxase/xan_DH_MoCoBD2"/>
</dbReference>
<accession>A0A1G5RY27</accession>
<dbReference type="Pfam" id="PF20256">
    <property type="entry name" value="MoCoBD_2"/>
    <property type="match status" value="1"/>
</dbReference>
<dbReference type="Pfam" id="PF01315">
    <property type="entry name" value="Ald_Xan_dh_C"/>
    <property type="match status" value="1"/>
</dbReference>
<dbReference type="GO" id="GO:0005506">
    <property type="term" value="F:iron ion binding"/>
    <property type="evidence" value="ECO:0007669"/>
    <property type="project" value="InterPro"/>
</dbReference>
<dbReference type="Gene3D" id="3.30.365.10">
    <property type="entry name" value="Aldehyde oxidase/xanthine dehydrogenase, molybdopterin binding domain"/>
    <property type="match status" value="4"/>
</dbReference>
<evidence type="ECO:0000313" key="5">
    <source>
        <dbReference type="Proteomes" id="UP000199208"/>
    </source>
</evidence>
<dbReference type="SMART" id="SM01008">
    <property type="entry name" value="Ald_Xan_dh_C"/>
    <property type="match status" value="1"/>
</dbReference>
<reference evidence="4 5" key="1">
    <citation type="submission" date="2016-10" db="EMBL/GenBank/DDBJ databases">
        <authorList>
            <person name="de Groot N.N."/>
        </authorList>
    </citation>
    <scope>NUCLEOTIDE SEQUENCE [LARGE SCALE GENOMIC DNA]</scope>
    <source>
        <strain evidence="4 5">DSM 2784</strain>
    </source>
</reference>